<keyword evidence="3" id="KW-1185">Reference proteome</keyword>
<name>A0A7S7RP58_9BACT</name>
<evidence type="ECO:0000313" key="3">
    <source>
        <dbReference type="Proteomes" id="UP000593836"/>
    </source>
</evidence>
<organism evidence="2 3">
    <name type="scientific">Candidatus Sulfurimonas marisnigri</name>
    <dbReference type="NCBI Taxonomy" id="2740405"/>
    <lineage>
        <taxon>Bacteria</taxon>
        <taxon>Pseudomonadati</taxon>
        <taxon>Campylobacterota</taxon>
        <taxon>Epsilonproteobacteria</taxon>
        <taxon>Campylobacterales</taxon>
        <taxon>Sulfurimonadaceae</taxon>
        <taxon>Sulfurimonas</taxon>
    </lineage>
</organism>
<gene>
    <name evidence="2" type="ORF">HUE87_09020</name>
</gene>
<feature type="compositionally biased region" description="Basic and acidic residues" evidence="1">
    <location>
        <begin position="24"/>
        <end position="34"/>
    </location>
</feature>
<dbReference type="Proteomes" id="UP000593836">
    <property type="component" value="Chromosome"/>
</dbReference>
<feature type="region of interest" description="Disordered" evidence="1">
    <location>
        <begin position="91"/>
        <end position="117"/>
    </location>
</feature>
<dbReference type="EMBL" id="CP054493">
    <property type="protein sequence ID" value="QOY54027.1"/>
    <property type="molecule type" value="Genomic_DNA"/>
</dbReference>
<protein>
    <submittedName>
        <fullName evidence="2">Uncharacterized protein</fullName>
    </submittedName>
</protein>
<accession>A0A7S7RP58</accession>
<sequence>MEENIYRNEPPYNDEYELDFLDEEHDRNEPPHNDEYEDIESPNYYEYEDEDEDEVQIFNKHSVKGDSSGRIAEMEKLFRQALLRDCADEDEDIDNNENQQNKSNAIEPLSDEKNDVPQKFNSQNSEYVEAEIIETQKNSMPVTIASNMQMLHTSSPIQKAHDKGIATYNNSMATHYAKENAQRDISFTELAKFSPLEGKSRFLVEQINKNDLCLWMYKDLYYYKAAKNATLSKGDKNYISGIISRRLNKATRIVSVKDIKKEDKIIHDQIEQYIFEYHIDIVDNEVFEPKEEEFFIKDGVWYRNEFLYTQYLKKRFDNINNTSKIYDGFVIDFLENITNEFNQDNDDKPFTRAILNWLSYFFQKMESLHIALVLNGSKRIADIFWKKLIQKIFDSEAYSVTIDDDVLNKPIEEIVKDKIFFRIVDFSPTKKNIDKINQLLEAILIDKYVSSVVSGKTVKVPVYGQLLISADETISYMDEHFDLFEYINIENEEQVIINLAGSKPLLQLKFNDEAIDIFSTYLSFWNKNANIDSIAVVSKFNTQNNMLSEAKKENFEDKILNFIQAIKQKDINYFTKLKDSELYNSLTSSFEKNCVIRKHLLDYFKAVNDSEVFKSNTTFLEVLKEKDELFTQEVDKLKAIDENRVEQVLFNGNPTYSEAKNEKLLKITEYTLPEDITVPKNHILKSKSKKQRFEYKYEDIETANIMYEKYDADKKEEKES</sequence>
<dbReference type="KEGG" id="smas:HUE87_09020"/>
<dbReference type="RefSeq" id="WP_194365990.1">
    <property type="nucleotide sequence ID" value="NZ_CP054493.1"/>
</dbReference>
<evidence type="ECO:0000256" key="1">
    <source>
        <dbReference type="SAM" id="MobiDB-lite"/>
    </source>
</evidence>
<evidence type="ECO:0000313" key="2">
    <source>
        <dbReference type="EMBL" id="QOY54027.1"/>
    </source>
</evidence>
<proteinExistence type="predicted"/>
<reference evidence="2 3" key="1">
    <citation type="submission" date="2020-05" db="EMBL/GenBank/DDBJ databases">
        <title>Sulfurimonas marisnigri, sp. nov., and Sulfurimonas baltica, sp. nov., manganese oxide reducing chemolithoautotrophs of the class Epsilonproteobacteria isolated from the pelagic redoxclines of the Black and Baltic Seas and emended description of the genus Sulfurimonas.</title>
        <authorList>
            <person name="Henkel J.V."/>
            <person name="Laudan C."/>
            <person name="Werner J."/>
            <person name="Neu T."/>
            <person name="Plewe S."/>
            <person name="Sproer C."/>
            <person name="Bunk B."/>
            <person name="Schulz-Vogt H.N."/>
        </authorList>
    </citation>
    <scope>NUCLEOTIDE SEQUENCE [LARGE SCALE GENOMIC DNA]</scope>
    <source>
        <strain evidence="2 3">SoZ1</strain>
    </source>
</reference>
<feature type="region of interest" description="Disordered" evidence="1">
    <location>
        <begin position="21"/>
        <end position="43"/>
    </location>
</feature>
<dbReference type="AlphaFoldDB" id="A0A7S7RP58"/>